<dbReference type="Pfam" id="PF23493">
    <property type="entry name" value="CysS_C"/>
    <property type="match status" value="1"/>
</dbReference>
<proteinExistence type="predicted"/>
<dbReference type="Proteomes" id="UP001320766">
    <property type="component" value="Unassembled WGS sequence"/>
</dbReference>
<reference evidence="4 5" key="1">
    <citation type="submission" date="2022-06" db="EMBL/GenBank/DDBJ databases">
        <title>Sequencing the genomes of 1000 actinobacteria strains.</title>
        <authorList>
            <person name="Klenk H.-P."/>
        </authorList>
    </citation>
    <scope>NUCLEOTIDE SEQUENCE [LARGE SCALE GENOMIC DNA]</scope>
    <source>
        <strain evidence="4 5">DSM 44170</strain>
    </source>
</reference>
<evidence type="ECO:0000313" key="4">
    <source>
        <dbReference type="EMBL" id="MCP2348729.1"/>
    </source>
</evidence>
<organism evidence="4 5">
    <name type="scientific">Nonomuraea roseoviolacea subsp. carminata</name>
    <dbReference type="NCBI Taxonomy" id="160689"/>
    <lineage>
        <taxon>Bacteria</taxon>
        <taxon>Bacillati</taxon>
        <taxon>Actinomycetota</taxon>
        <taxon>Actinomycetes</taxon>
        <taxon>Streptosporangiales</taxon>
        <taxon>Streptosporangiaceae</taxon>
        <taxon>Nonomuraea</taxon>
    </lineage>
</organism>
<name>A0ABT1K542_9ACTN</name>
<dbReference type="EMBL" id="JAMZEC010000001">
    <property type="protein sequence ID" value="MCP2348729.1"/>
    <property type="molecule type" value="Genomic_DNA"/>
</dbReference>
<gene>
    <name evidence="4" type="ORF">HD595_004851</name>
</gene>
<dbReference type="RefSeq" id="WP_253772730.1">
    <property type="nucleotide sequence ID" value="NZ_BAAAVE010000007.1"/>
</dbReference>
<evidence type="ECO:0008006" key="6">
    <source>
        <dbReference type="Google" id="ProtNLM"/>
    </source>
</evidence>
<feature type="domain" description="Cysteinyl-tRNA ligase anticodon binding" evidence="2">
    <location>
        <begin position="179"/>
        <end position="229"/>
    </location>
</feature>
<accession>A0ABT1K542</accession>
<keyword evidence="1" id="KW-1133">Transmembrane helix</keyword>
<evidence type="ECO:0000259" key="2">
    <source>
        <dbReference type="Pfam" id="PF23493"/>
    </source>
</evidence>
<evidence type="ECO:0000259" key="3">
    <source>
        <dbReference type="Pfam" id="PF23494"/>
    </source>
</evidence>
<feature type="transmembrane region" description="Helical" evidence="1">
    <location>
        <begin position="21"/>
        <end position="42"/>
    </location>
</feature>
<keyword evidence="1" id="KW-0472">Membrane</keyword>
<protein>
    <recommendedName>
        <fullName evidence="6">DUF308 domain-containing protein</fullName>
    </recommendedName>
</protein>
<comment type="caution">
    <text evidence="4">The sequence shown here is derived from an EMBL/GenBank/DDBJ whole genome shotgun (WGS) entry which is preliminary data.</text>
</comment>
<evidence type="ECO:0000256" key="1">
    <source>
        <dbReference type="SAM" id="Phobius"/>
    </source>
</evidence>
<keyword evidence="5" id="KW-1185">Reference proteome</keyword>
<evidence type="ECO:0000313" key="5">
    <source>
        <dbReference type="Proteomes" id="UP001320766"/>
    </source>
</evidence>
<feature type="transmembrane region" description="Helical" evidence="1">
    <location>
        <begin position="62"/>
        <end position="86"/>
    </location>
</feature>
<sequence>MPSGDLSSPDATTLPPPGDRVVVWVGAPLLGAGAGWLLRYVAGWATSLPWTPFEGPLRLIESIPPTAFTIGAVVVGVVAGLVLAAIADEYTVKIVIDDQRVSIAHRSSRQELPRSAVAMAFLDAKQLVLLGHDTEELVRQGGDLPRPRPLAEAFLAHGYPWRAEGDPHREEFRRWADGHPDLAAAAHAFLRARARALEKGDDTDAEQLRQELARLGVAVREEGKRQFWRPAGRRAEDPET</sequence>
<dbReference type="InterPro" id="IPR056411">
    <property type="entry name" value="CysS_C"/>
</dbReference>
<feature type="domain" description="YqeB PH" evidence="3">
    <location>
        <begin position="16"/>
        <end position="162"/>
    </location>
</feature>
<dbReference type="Pfam" id="PF23494">
    <property type="entry name" value="bPH_10"/>
    <property type="match status" value="1"/>
</dbReference>
<dbReference type="InterPro" id="IPR057798">
    <property type="entry name" value="PH_YqeB"/>
</dbReference>
<keyword evidence="1" id="KW-0812">Transmembrane</keyword>